<proteinExistence type="predicted"/>
<organism evidence="1 2">
    <name type="scientific">Haemaphysalis longicornis</name>
    <name type="common">Bush tick</name>
    <dbReference type="NCBI Taxonomy" id="44386"/>
    <lineage>
        <taxon>Eukaryota</taxon>
        <taxon>Metazoa</taxon>
        <taxon>Ecdysozoa</taxon>
        <taxon>Arthropoda</taxon>
        <taxon>Chelicerata</taxon>
        <taxon>Arachnida</taxon>
        <taxon>Acari</taxon>
        <taxon>Parasitiformes</taxon>
        <taxon>Ixodida</taxon>
        <taxon>Ixodoidea</taxon>
        <taxon>Ixodidae</taxon>
        <taxon>Haemaphysalinae</taxon>
        <taxon>Haemaphysalis</taxon>
    </lineage>
</organism>
<keyword evidence="2" id="KW-1185">Reference proteome</keyword>
<dbReference type="EMBL" id="JABSTR010000008">
    <property type="protein sequence ID" value="KAH9377147.1"/>
    <property type="molecule type" value="Genomic_DNA"/>
</dbReference>
<accession>A0A9J6GP56</accession>
<comment type="caution">
    <text evidence="1">The sequence shown here is derived from an EMBL/GenBank/DDBJ whole genome shotgun (WGS) entry which is preliminary data.</text>
</comment>
<protein>
    <submittedName>
        <fullName evidence="1">Uncharacterized protein</fullName>
    </submittedName>
</protein>
<dbReference type="AlphaFoldDB" id="A0A9J6GP56"/>
<dbReference type="VEuPathDB" id="VectorBase:HLOH_063669"/>
<evidence type="ECO:0000313" key="2">
    <source>
        <dbReference type="Proteomes" id="UP000821853"/>
    </source>
</evidence>
<dbReference type="Proteomes" id="UP000821853">
    <property type="component" value="Unassembled WGS sequence"/>
</dbReference>
<name>A0A9J6GP56_HAELO</name>
<evidence type="ECO:0000313" key="1">
    <source>
        <dbReference type="EMBL" id="KAH9377147.1"/>
    </source>
</evidence>
<sequence length="147" mass="16265">MSEPSYKSGLVKKQNIHPWLKYLENSLLYRFLKIKINWNRLVHFDDDEAPCKDDEIELTGEVTGIKDLAQMATALNTIGHSIICDDAAAAMGQVSAACDICTEGEAAGLAEGTHSLDIAPVNCRNQSETQKVQVRVHVSYRIYKPSS</sequence>
<reference evidence="1 2" key="1">
    <citation type="journal article" date="2020" name="Cell">
        <title>Large-Scale Comparative Analyses of Tick Genomes Elucidate Their Genetic Diversity and Vector Capacities.</title>
        <authorList>
            <consortium name="Tick Genome and Microbiome Consortium (TIGMIC)"/>
            <person name="Jia N."/>
            <person name="Wang J."/>
            <person name="Shi W."/>
            <person name="Du L."/>
            <person name="Sun Y."/>
            <person name="Zhan W."/>
            <person name="Jiang J.F."/>
            <person name="Wang Q."/>
            <person name="Zhang B."/>
            <person name="Ji P."/>
            <person name="Bell-Sakyi L."/>
            <person name="Cui X.M."/>
            <person name="Yuan T.T."/>
            <person name="Jiang B.G."/>
            <person name="Yang W.F."/>
            <person name="Lam T.T."/>
            <person name="Chang Q.C."/>
            <person name="Ding S.J."/>
            <person name="Wang X.J."/>
            <person name="Zhu J.G."/>
            <person name="Ruan X.D."/>
            <person name="Zhao L."/>
            <person name="Wei J.T."/>
            <person name="Ye R.Z."/>
            <person name="Que T.C."/>
            <person name="Du C.H."/>
            <person name="Zhou Y.H."/>
            <person name="Cheng J.X."/>
            <person name="Dai P.F."/>
            <person name="Guo W.B."/>
            <person name="Han X.H."/>
            <person name="Huang E.J."/>
            <person name="Li L.F."/>
            <person name="Wei W."/>
            <person name="Gao Y.C."/>
            <person name="Liu J.Z."/>
            <person name="Shao H.Z."/>
            <person name="Wang X."/>
            <person name="Wang C.C."/>
            <person name="Yang T.C."/>
            <person name="Huo Q.B."/>
            <person name="Li W."/>
            <person name="Chen H.Y."/>
            <person name="Chen S.E."/>
            <person name="Zhou L.G."/>
            <person name="Ni X.B."/>
            <person name="Tian J.H."/>
            <person name="Sheng Y."/>
            <person name="Liu T."/>
            <person name="Pan Y.S."/>
            <person name="Xia L.Y."/>
            <person name="Li J."/>
            <person name="Zhao F."/>
            <person name="Cao W.C."/>
        </authorList>
    </citation>
    <scope>NUCLEOTIDE SEQUENCE [LARGE SCALE GENOMIC DNA]</scope>
    <source>
        <strain evidence="1">HaeL-2018</strain>
    </source>
</reference>
<gene>
    <name evidence="1" type="ORF">HPB48_005450</name>
</gene>